<gene>
    <name evidence="1" type="ORF">PVK06_034944</name>
</gene>
<keyword evidence="2" id="KW-1185">Reference proteome</keyword>
<evidence type="ECO:0000313" key="2">
    <source>
        <dbReference type="Proteomes" id="UP001358586"/>
    </source>
</evidence>
<dbReference type="Proteomes" id="UP001358586">
    <property type="component" value="Chromosome 10"/>
</dbReference>
<evidence type="ECO:0000313" key="1">
    <source>
        <dbReference type="EMBL" id="KAK5793786.1"/>
    </source>
</evidence>
<organism evidence="1 2">
    <name type="scientific">Gossypium arboreum</name>
    <name type="common">Tree cotton</name>
    <name type="synonym">Gossypium nanking</name>
    <dbReference type="NCBI Taxonomy" id="29729"/>
    <lineage>
        <taxon>Eukaryota</taxon>
        <taxon>Viridiplantae</taxon>
        <taxon>Streptophyta</taxon>
        <taxon>Embryophyta</taxon>
        <taxon>Tracheophyta</taxon>
        <taxon>Spermatophyta</taxon>
        <taxon>Magnoliopsida</taxon>
        <taxon>eudicotyledons</taxon>
        <taxon>Gunneridae</taxon>
        <taxon>Pentapetalae</taxon>
        <taxon>rosids</taxon>
        <taxon>malvids</taxon>
        <taxon>Malvales</taxon>
        <taxon>Malvaceae</taxon>
        <taxon>Malvoideae</taxon>
        <taxon>Gossypium</taxon>
    </lineage>
</organism>
<sequence length="73" mass="7643">MCAGIRSIVSGCSLSGTLLLEDNSSALAFGRHPCIVIVMVLESDLGFWNFASLKDIASLGGSFLIYCAQNSNG</sequence>
<protein>
    <submittedName>
        <fullName evidence="1">Uncharacterized protein</fullName>
    </submittedName>
</protein>
<accession>A0ABR0NHT7</accession>
<reference evidence="1 2" key="1">
    <citation type="submission" date="2023-03" db="EMBL/GenBank/DDBJ databases">
        <title>WGS of Gossypium arboreum.</title>
        <authorList>
            <person name="Yu D."/>
        </authorList>
    </citation>
    <scope>NUCLEOTIDE SEQUENCE [LARGE SCALE GENOMIC DNA]</scope>
    <source>
        <tissue evidence="1">Leaf</tissue>
    </source>
</reference>
<name>A0ABR0NHT7_GOSAR</name>
<dbReference type="EMBL" id="JARKNE010000010">
    <property type="protein sequence ID" value="KAK5793786.1"/>
    <property type="molecule type" value="Genomic_DNA"/>
</dbReference>
<proteinExistence type="predicted"/>
<comment type="caution">
    <text evidence="1">The sequence shown here is derived from an EMBL/GenBank/DDBJ whole genome shotgun (WGS) entry which is preliminary data.</text>
</comment>